<proteinExistence type="predicted"/>
<reference evidence="2 3" key="1">
    <citation type="submission" date="2024-05" db="EMBL/GenBank/DDBJ databases">
        <authorList>
            <person name="Zhao H."/>
            <person name="Xu Y."/>
            <person name="Lin S."/>
            <person name="Spain J.C."/>
            <person name="Zhou N.-Y."/>
        </authorList>
    </citation>
    <scope>NUCLEOTIDE SEQUENCE [LARGE SCALE GENOMIC DNA]</scope>
    <source>
        <strain evidence="2 3">NEAU-NG30</strain>
    </source>
</reference>
<name>A0ABV0L6J7_9PSEU</name>
<dbReference type="EMBL" id="JBDZYD010000001">
    <property type="protein sequence ID" value="MEQ0557796.1"/>
    <property type="molecule type" value="Genomic_DNA"/>
</dbReference>
<keyword evidence="1" id="KW-0812">Transmembrane</keyword>
<keyword evidence="3" id="KW-1185">Reference proteome</keyword>
<dbReference type="Proteomes" id="UP001440984">
    <property type="component" value="Unassembled WGS sequence"/>
</dbReference>
<keyword evidence="1" id="KW-1133">Transmembrane helix</keyword>
<accession>A0ABV0L6J7</accession>
<keyword evidence="1" id="KW-0472">Membrane</keyword>
<feature type="transmembrane region" description="Helical" evidence="1">
    <location>
        <begin position="12"/>
        <end position="36"/>
    </location>
</feature>
<evidence type="ECO:0000313" key="2">
    <source>
        <dbReference type="EMBL" id="MEQ0557796.1"/>
    </source>
</evidence>
<comment type="caution">
    <text evidence="2">The sequence shown here is derived from an EMBL/GenBank/DDBJ whole genome shotgun (WGS) entry which is preliminary data.</text>
</comment>
<protein>
    <submittedName>
        <fullName evidence="2">Uncharacterized protein</fullName>
    </submittedName>
</protein>
<gene>
    <name evidence="2" type="ORF">ABJI51_01850</name>
</gene>
<dbReference type="RefSeq" id="WP_348947105.1">
    <property type="nucleotide sequence ID" value="NZ_JBDZYD010000001.1"/>
</dbReference>
<evidence type="ECO:0000313" key="3">
    <source>
        <dbReference type="Proteomes" id="UP001440984"/>
    </source>
</evidence>
<organism evidence="2 3">
    <name type="scientific">Amycolatopsis melonis</name>
    <dbReference type="NCBI Taxonomy" id="3156488"/>
    <lineage>
        <taxon>Bacteria</taxon>
        <taxon>Bacillati</taxon>
        <taxon>Actinomycetota</taxon>
        <taxon>Actinomycetes</taxon>
        <taxon>Pseudonocardiales</taxon>
        <taxon>Pseudonocardiaceae</taxon>
        <taxon>Amycolatopsis</taxon>
    </lineage>
</organism>
<evidence type="ECO:0000256" key="1">
    <source>
        <dbReference type="SAM" id="Phobius"/>
    </source>
</evidence>
<sequence>MRKTIKAGLAGIGALYLVTGSVAVTAIGAVLALAAMRVVR</sequence>